<organism evidence="13 14">
    <name type="scientific">Shewanella gaetbuli</name>
    <dbReference type="NCBI Taxonomy" id="220752"/>
    <lineage>
        <taxon>Bacteria</taxon>
        <taxon>Pseudomonadati</taxon>
        <taxon>Pseudomonadota</taxon>
        <taxon>Gammaproteobacteria</taxon>
        <taxon>Alteromonadales</taxon>
        <taxon>Shewanellaceae</taxon>
        <taxon>Shewanella</taxon>
    </lineage>
</organism>
<keyword evidence="3" id="KW-0645">Protease</keyword>
<dbReference type="SUPFAM" id="SSF54001">
    <property type="entry name" value="Cysteine proteinases"/>
    <property type="match status" value="1"/>
</dbReference>
<feature type="chain" id="PRO_5040834838" evidence="11">
    <location>
        <begin position="25"/>
        <end position="175"/>
    </location>
</feature>
<feature type="domain" description="NlpC/P60" evidence="12">
    <location>
        <begin position="54"/>
        <end position="175"/>
    </location>
</feature>
<evidence type="ECO:0000256" key="10">
    <source>
        <dbReference type="SAM" id="MobiDB-lite"/>
    </source>
</evidence>
<protein>
    <submittedName>
        <fullName evidence="13">NlpC/P60 family protein</fullName>
    </submittedName>
</protein>
<evidence type="ECO:0000259" key="12">
    <source>
        <dbReference type="PROSITE" id="PS51935"/>
    </source>
</evidence>
<reference evidence="13" key="1">
    <citation type="submission" date="2022-01" db="EMBL/GenBank/DDBJ databases">
        <title>Whole genome-based taxonomy of the Shewanellaceae.</title>
        <authorList>
            <person name="Martin-Rodriguez A.J."/>
        </authorList>
    </citation>
    <scope>NUCLEOTIDE SEQUENCE</scope>
    <source>
        <strain evidence="13">DSM 16422</strain>
    </source>
</reference>
<comment type="similarity">
    <text evidence="2">Belongs to the peptidase C40 family.</text>
</comment>
<dbReference type="InterPro" id="IPR000064">
    <property type="entry name" value="NLP_P60_dom"/>
</dbReference>
<evidence type="ECO:0000256" key="5">
    <source>
        <dbReference type="ARBA" id="ARBA00022801"/>
    </source>
</evidence>
<dbReference type="Gene3D" id="3.90.1720.10">
    <property type="entry name" value="endopeptidase domain like (from Nostoc punctiforme)"/>
    <property type="match status" value="1"/>
</dbReference>
<keyword evidence="14" id="KW-1185">Reference proteome</keyword>
<dbReference type="GO" id="GO:0006508">
    <property type="term" value="P:proteolysis"/>
    <property type="evidence" value="ECO:0007669"/>
    <property type="project" value="UniProtKB-KW"/>
</dbReference>
<keyword evidence="7" id="KW-0472">Membrane</keyword>
<keyword evidence="6" id="KW-0788">Thiol protease</keyword>
<keyword evidence="4 11" id="KW-0732">Signal</keyword>
<proteinExistence type="inferred from homology"/>
<feature type="compositionally biased region" description="Low complexity" evidence="10">
    <location>
        <begin position="35"/>
        <end position="49"/>
    </location>
</feature>
<dbReference type="AlphaFoldDB" id="A0A9X1ZMP0"/>
<dbReference type="EMBL" id="JAKIKP010000005">
    <property type="protein sequence ID" value="MCL1142710.1"/>
    <property type="molecule type" value="Genomic_DNA"/>
</dbReference>
<accession>A0A9X1ZMP0</accession>
<evidence type="ECO:0000313" key="14">
    <source>
        <dbReference type="Proteomes" id="UP001139333"/>
    </source>
</evidence>
<evidence type="ECO:0000313" key="13">
    <source>
        <dbReference type="EMBL" id="MCL1142710.1"/>
    </source>
</evidence>
<evidence type="ECO:0000256" key="4">
    <source>
        <dbReference type="ARBA" id="ARBA00022729"/>
    </source>
</evidence>
<sequence>MLVRNQFMKYLTCLIIMLGLSACSSVPDDNTSKQPSSTSASTTPSNNATVHHPQWNEKSLSAFYQQWKGTPYRFGGLSKRGLDCSGLVYLAYQDILGERVGRTVKSQQSLGKEVARANLQIGDLVFFRVNRNTRHVGVYMGNNQFLHVSTKKGVIISALDNPYWAPKYKFSKRFY</sequence>
<gene>
    <name evidence="13" type="ORF">L2672_08415</name>
</gene>
<name>A0A9X1ZMP0_9GAMM</name>
<evidence type="ECO:0000256" key="8">
    <source>
        <dbReference type="ARBA" id="ARBA00023139"/>
    </source>
</evidence>
<evidence type="ECO:0000256" key="11">
    <source>
        <dbReference type="SAM" id="SignalP"/>
    </source>
</evidence>
<keyword evidence="8" id="KW-0564">Palmitate</keyword>
<feature type="signal peptide" evidence="11">
    <location>
        <begin position="1"/>
        <end position="24"/>
    </location>
</feature>
<feature type="region of interest" description="Disordered" evidence="10">
    <location>
        <begin position="28"/>
        <end position="52"/>
    </location>
</feature>
<keyword evidence="5" id="KW-0378">Hydrolase</keyword>
<dbReference type="RefSeq" id="WP_248995396.1">
    <property type="nucleotide sequence ID" value="NZ_JAKIKP010000005.1"/>
</dbReference>
<comment type="caution">
    <text evidence="13">The sequence shown here is derived from an EMBL/GenBank/DDBJ whole genome shotgun (WGS) entry which is preliminary data.</text>
</comment>
<evidence type="ECO:0000256" key="7">
    <source>
        <dbReference type="ARBA" id="ARBA00023136"/>
    </source>
</evidence>
<keyword evidence="9" id="KW-0449">Lipoprotein</keyword>
<dbReference type="InterPro" id="IPR038765">
    <property type="entry name" value="Papain-like_cys_pep_sf"/>
</dbReference>
<dbReference type="GO" id="GO:0016020">
    <property type="term" value="C:membrane"/>
    <property type="evidence" value="ECO:0007669"/>
    <property type="project" value="UniProtKB-SubCell"/>
</dbReference>
<dbReference type="InterPro" id="IPR052062">
    <property type="entry name" value="Murein_DD/LD_carboxypeptidase"/>
</dbReference>
<dbReference type="Pfam" id="PF00877">
    <property type="entry name" value="NLPC_P60"/>
    <property type="match status" value="1"/>
</dbReference>
<evidence type="ECO:0000256" key="1">
    <source>
        <dbReference type="ARBA" id="ARBA00004635"/>
    </source>
</evidence>
<evidence type="ECO:0000256" key="2">
    <source>
        <dbReference type="ARBA" id="ARBA00007074"/>
    </source>
</evidence>
<dbReference type="PROSITE" id="PS51257">
    <property type="entry name" value="PROKAR_LIPOPROTEIN"/>
    <property type="match status" value="1"/>
</dbReference>
<evidence type="ECO:0000256" key="6">
    <source>
        <dbReference type="ARBA" id="ARBA00022807"/>
    </source>
</evidence>
<evidence type="ECO:0000256" key="9">
    <source>
        <dbReference type="ARBA" id="ARBA00023288"/>
    </source>
</evidence>
<dbReference type="Proteomes" id="UP001139333">
    <property type="component" value="Unassembled WGS sequence"/>
</dbReference>
<dbReference type="PANTHER" id="PTHR47360:SF3">
    <property type="entry name" value="MUREIN DD-ENDOPEPTIDASE MEPS_MUREIN LD-CARBOXYPEPTIDASE"/>
    <property type="match status" value="1"/>
</dbReference>
<dbReference type="PROSITE" id="PS51935">
    <property type="entry name" value="NLPC_P60"/>
    <property type="match status" value="1"/>
</dbReference>
<comment type="subcellular location">
    <subcellularLocation>
        <location evidence="1">Membrane</location>
        <topology evidence="1">Lipid-anchor</topology>
    </subcellularLocation>
</comment>
<dbReference type="GO" id="GO:0008234">
    <property type="term" value="F:cysteine-type peptidase activity"/>
    <property type="evidence" value="ECO:0007669"/>
    <property type="project" value="UniProtKB-KW"/>
</dbReference>
<evidence type="ECO:0000256" key="3">
    <source>
        <dbReference type="ARBA" id="ARBA00022670"/>
    </source>
</evidence>
<dbReference type="PANTHER" id="PTHR47360">
    <property type="entry name" value="MUREIN DD-ENDOPEPTIDASE MEPS/MUREIN LD-CARBOXYPEPTIDASE"/>
    <property type="match status" value="1"/>
</dbReference>